<feature type="domain" description="Protein kinase" evidence="20">
    <location>
        <begin position="255"/>
        <end position="521"/>
    </location>
</feature>
<dbReference type="GO" id="GO:0005524">
    <property type="term" value="F:ATP binding"/>
    <property type="evidence" value="ECO:0007669"/>
    <property type="project" value="UniProtKB-UniRule"/>
</dbReference>
<comment type="similarity">
    <text evidence="14">Belongs to the protein kinase superfamily. Ser/Thr protein kinase family. WEE1 subfamily.</text>
</comment>
<feature type="binding site" evidence="16">
    <location>
        <begin position="261"/>
        <end position="269"/>
    </location>
    <ligand>
        <name>ATP</name>
        <dbReference type="ChEBI" id="CHEBI:30616"/>
    </ligand>
</feature>
<keyword evidence="4 14" id="KW-0479">Metal-binding</keyword>
<comment type="subcellular location">
    <subcellularLocation>
        <location evidence="1 14">Nucleus</location>
    </subcellularLocation>
</comment>
<dbReference type="InterPro" id="IPR017164">
    <property type="entry name" value="Wee1-like_protein_kinase"/>
</dbReference>
<feature type="compositionally biased region" description="Low complexity" evidence="19">
    <location>
        <begin position="57"/>
        <end position="71"/>
    </location>
</feature>
<name>A0A0P7WE51_SCLFO</name>
<keyword evidence="3 14" id="KW-0808">Transferase</keyword>
<feature type="active site" description="Proton acceptor" evidence="15">
    <location>
        <position position="382"/>
    </location>
</feature>
<dbReference type="GO" id="GO:0051301">
    <property type="term" value="P:cell division"/>
    <property type="evidence" value="ECO:0007669"/>
    <property type="project" value="UniProtKB-KW"/>
</dbReference>
<dbReference type="SMART" id="SM00220">
    <property type="entry name" value="S_TKc"/>
    <property type="match status" value="1"/>
</dbReference>
<dbReference type="InterPro" id="IPR008271">
    <property type="entry name" value="Ser/Thr_kinase_AS"/>
</dbReference>
<evidence type="ECO:0000256" key="18">
    <source>
        <dbReference type="PROSITE-ProRule" id="PRU10141"/>
    </source>
</evidence>
<gene>
    <name evidence="21" type="ORF">Z043_122536</name>
</gene>
<dbReference type="GO" id="GO:0000287">
    <property type="term" value="F:magnesium ion binding"/>
    <property type="evidence" value="ECO:0007669"/>
    <property type="project" value="InterPro"/>
</dbReference>
<feature type="region of interest" description="Disordered" evidence="19">
    <location>
        <begin position="1"/>
        <end position="106"/>
    </location>
</feature>
<dbReference type="InterPro" id="IPR011009">
    <property type="entry name" value="Kinase-like_dom_sf"/>
</dbReference>
<accession>A0A0P7WE51</accession>
<dbReference type="FunFam" id="3.30.200.20:FF:000115">
    <property type="entry name" value="Wee1-like kinase 2"/>
    <property type="match status" value="1"/>
</dbReference>
<feature type="binding site" evidence="17">
    <location>
        <position position="415"/>
    </location>
    <ligand>
        <name>Mg(2+)</name>
        <dbReference type="ChEBI" id="CHEBI:18420"/>
        <label>1</label>
    </ligand>
</feature>
<dbReference type="InterPro" id="IPR017441">
    <property type="entry name" value="Protein_kinase_ATP_BS"/>
</dbReference>
<dbReference type="AlphaFoldDB" id="A0A0P7WE51"/>
<dbReference type="STRING" id="113540.ENSSFOP00015021522"/>
<comment type="cofactor">
    <cofactor evidence="17">
        <name>Mg(2+)</name>
        <dbReference type="ChEBI" id="CHEBI:18420"/>
    </cofactor>
    <text evidence="17">Binds 2 magnesium ions per subunit.</text>
</comment>
<evidence type="ECO:0000256" key="11">
    <source>
        <dbReference type="ARBA" id="ARBA00023242"/>
    </source>
</evidence>
<dbReference type="GO" id="GO:0005737">
    <property type="term" value="C:cytoplasm"/>
    <property type="evidence" value="ECO:0007669"/>
    <property type="project" value="TreeGrafter"/>
</dbReference>
<keyword evidence="9 17" id="KW-0460">Magnesium</keyword>
<organism evidence="21 22">
    <name type="scientific">Scleropages formosus</name>
    <name type="common">Asian bonytongue</name>
    <name type="synonym">Osteoglossum formosum</name>
    <dbReference type="NCBI Taxonomy" id="113540"/>
    <lineage>
        <taxon>Eukaryota</taxon>
        <taxon>Metazoa</taxon>
        <taxon>Chordata</taxon>
        <taxon>Craniata</taxon>
        <taxon>Vertebrata</taxon>
        <taxon>Euteleostomi</taxon>
        <taxon>Actinopterygii</taxon>
        <taxon>Neopterygii</taxon>
        <taxon>Teleostei</taxon>
        <taxon>Osteoglossocephala</taxon>
        <taxon>Osteoglossomorpha</taxon>
        <taxon>Osteoglossiformes</taxon>
        <taxon>Osteoglossidae</taxon>
        <taxon>Scleropages</taxon>
    </lineage>
</organism>
<keyword evidence="8 14" id="KW-0067">ATP-binding</keyword>
<dbReference type="GO" id="GO:0004715">
    <property type="term" value="F:non-membrane spanning protein tyrosine kinase activity"/>
    <property type="evidence" value="ECO:0007669"/>
    <property type="project" value="UniProtKB-UniRule"/>
</dbReference>
<dbReference type="FunFam" id="1.10.510.10:FF:000217">
    <property type="entry name" value="Wee1-like protein kinase"/>
    <property type="match status" value="1"/>
</dbReference>
<keyword evidence="6" id="KW-0498">Mitosis</keyword>
<dbReference type="EMBL" id="JARO02012004">
    <property type="protein sequence ID" value="KPP59533.1"/>
    <property type="molecule type" value="Genomic_DNA"/>
</dbReference>
<evidence type="ECO:0000256" key="8">
    <source>
        <dbReference type="ARBA" id="ARBA00022840"/>
    </source>
</evidence>
<evidence type="ECO:0000256" key="2">
    <source>
        <dbReference type="ARBA" id="ARBA00022618"/>
    </source>
</evidence>
<evidence type="ECO:0000259" key="20">
    <source>
        <dbReference type="PROSITE" id="PS50011"/>
    </source>
</evidence>
<comment type="caution">
    <text evidence="21">The sequence shown here is derived from an EMBL/GenBank/DDBJ whole genome shotgun (WGS) entry which is preliminary data.</text>
</comment>
<dbReference type="GO" id="GO:0000278">
    <property type="term" value="P:mitotic cell cycle"/>
    <property type="evidence" value="ECO:0007669"/>
    <property type="project" value="InterPro"/>
</dbReference>
<dbReference type="Proteomes" id="UP000034805">
    <property type="component" value="Unassembled WGS sequence"/>
</dbReference>
<evidence type="ECO:0000256" key="5">
    <source>
        <dbReference type="ARBA" id="ARBA00022741"/>
    </source>
</evidence>
<evidence type="ECO:0000256" key="16">
    <source>
        <dbReference type="PIRSR" id="PIRSR037281-2"/>
    </source>
</evidence>
<evidence type="ECO:0000256" key="7">
    <source>
        <dbReference type="ARBA" id="ARBA00022777"/>
    </source>
</evidence>
<evidence type="ECO:0000256" key="1">
    <source>
        <dbReference type="ARBA" id="ARBA00004123"/>
    </source>
</evidence>
<evidence type="ECO:0000256" key="10">
    <source>
        <dbReference type="ARBA" id="ARBA00023137"/>
    </source>
</evidence>
<dbReference type="Gene3D" id="1.10.510.10">
    <property type="entry name" value="Transferase(Phosphotransferase) domain 1"/>
    <property type="match status" value="1"/>
</dbReference>
<dbReference type="PROSITE" id="PS50011">
    <property type="entry name" value="PROTEIN_KINASE_DOM"/>
    <property type="match status" value="1"/>
</dbReference>
<dbReference type="EC" id="2.7.10.2" evidence="14"/>
<evidence type="ECO:0000256" key="9">
    <source>
        <dbReference type="ARBA" id="ARBA00022842"/>
    </source>
</evidence>
<keyword evidence="10 14" id="KW-0829">Tyrosine-protein kinase</keyword>
<evidence type="ECO:0000313" key="22">
    <source>
        <dbReference type="Proteomes" id="UP000034805"/>
    </source>
</evidence>
<keyword evidence="2" id="KW-0132">Cell division</keyword>
<evidence type="ECO:0000256" key="17">
    <source>
        <dbReference type="PIRSR" id="PIRSR037281-3"/>
    </source>
</evidence>
<proteinExistence type="inferred from homology"/>
<keyword evidence="7 14" id="KW-0418">Kinase</keyword>
<comment type="similarity">
    <text evidence="13">Belongs to the protein kinase superfamily. Ser/Thr protein kinase family. GCN2 subfamily.</text>
</comment>
<evidence type="ECO:0000256" key="15">
    <source>
        <dbReference type="PIRSR" id="PIRSR037281-1"/>
    </source>
</evidence>
<feature type="binding site" evidence="17">
    <location>
        <position position="387"/>
    </location>
    <ligand>
        <name>Mg(2+)</name>
        <dbReference type="ChEBI" id="CHEBI:18420"/>
        <label>1</label>
    </ligand>
</feature>
<evidence type="ECO:0000256" key="19">
    <source>
        <dbReference type="SAM" id="MobiDB-lite"/>
    </source>
</evidence>
<evidence type="ECO:0000313" key="21">
    <source>
        <dbReference type="EMBL" id="KPP59533.1"/>
    </source>
</evidence>
<comment type="catalytic activity">
    <reaction evidence="14">
        <text>L-tyrosyl-[protein] + ATP = O-phospho-L-tyrosyl-[protein] + ADP + H(+)</text>
        <dbReference type="Rhea" id="RHEA:10596"/>
        <dbReference type="Rhea" id="RHEA-COMP:10136"/>
        <dbReference type="Rhea" id="RHEA-COMP:20101"/>
        <dbReference type="ChEBI" id="CHEBI:15378"/>
        <dbReference type="ChEBI" id="CHEBI:30616"/>
        <dbReference type="ChEBI" id="CHEBI:46858"/>
        <dbReference type="ChEBI" id="CHEBI:61978"/>
        <dbReference type="ChEBI" id="CHEBI:456216"/>
        <dbReference type="EC" id="2.7.10.2"/>
    </reaction>
</comment>
<sequence>MSLGFSTPEMDPVRQKLFFSPTPSDGEEEREDEGNNSAGAESGFAEMASPPRGSGGDADAAGSQSHSSSLSFTETGGARADHDDDLPSWDEEYYERDGFGFSSPERPAFVREDREGSSSPIPDCPDTPPHKTLRNLRLFDTPHTPKSLLSKARRVGSGFSSRRVALFKSAPSTRRSTTSCSGSQTPLININPFTPDSLLVQSAALQRSNRKRSHWNDSYGDDLEASDGELEEIHPPSKRITVVESNMMSRYAAEFHELEKIGCGEFGSVFKCVKRLDGCIYAIKRSKKPLAGSVDEQNALREVYAHAVLGQHPHVVRYYSAWAEDDHMLIQNEFCSGGTLSDVIKENFKTMCFLSELELKDLLLQVAHGLKYIHSMSLVHMDIKPSNIFISQKTIAFTDDDDNDGMTTNVYKIGDLGHVTTVNNPKVEEGDSRFLANEILQEDYRNLTKADIFALALTVISASGSEPLPPNGEKWHEIRHGMLPHIPQELSQEFLSLLKLMIDPDPECRPSASALIKHSVLLTTSKMNTDQLRMELSAEKFKNALLQKELKKAQMAKAAAEEKVLQTVKVLTGSAVQSCNRASRIVGKRMNRCDFVEFWKDVGIAML</sequence>
<dbReference type="GO" id="GO:0005634">
    <property type="term" value="C:nucleus"/>
    <property type="evidence" value="ECO:0007669"/>
    <property type="project" value="UniProtKB-SubCell"/>
</dbReference>
<feature type="binding site" evidence="16 18">
    <location>
        <position position="284"/>
    </location>
    <ligand>
        <name>ATP</name>
        <dbReference type="ChEBI" id="CHEBI:30616"/>
    </ligand>
</feature>
<keyword evidence="12" id="KW-0131">Cell cycle</keyword>
<dbReference type="PANTHER" id="PTHR11042">
    <property type="entry name" value="EUKARYOTIC TRANSLATION INITIATION FACTOR 2-ALPHA KINASE EIF2-ALPHA KINASE -RELATED"/>
    <property type="match status" value="1"/>
</dbReference>
<reference evidence="21 22" key="1">
    <citation type="submission" date="2015-08" db="EMBL/GenBank/DDBJ databases">
        <title>The genome of the Asian arowana (Scleropages formosus).</title>
        <authorList>
            <person name="Tan M.H."/>
            <person name="Gan H.M."/>
            <person name="Croft L.J."/>
            <person name="Austin C.M."/>
        </authorList>
    </citation>
    <scope>NUCLEOTIDE SEQUENCE [LARGE SCALE GENOMIC DNA]</scope>
    <source>
        <strain evidence="21">Aro1</strain>
    </source>
</reference>
<dbReference type="InterPro" id="IPR050339">
    <property type="entry name" value="CC_SR_Kinase"/>
</dbReference>
<evidence type="ECO:0000256" key="6">
    <source>
        <dbReference type="ARBA" id="ARBA00022776"/>
    </source>
</evidence>
<evidence type="ECO:0000256" key="13">
    <source>
        <dbReference type="ARBA" id="ARBA00037982"/>
    </source>
</evidence>
<keyword evidence="11 14" id="KW-0539">Nucleus</keyword>
<dbReference type="SUPFAM" id="SSF56112">
    <property type="entry name" value="Protein kinase-like (PK-like)"/>
    <property type="match status" value="1"/>
</dbReference>
<evidence type="ECO:0000256" key="3">
    <source>
        <dbReference type="ARBA" id="ARBA00022679"/>
    </source>
</evidence>
<dbReference type="Gene3D" id="3.30.200.20">
    <property type="entry name" value="Phosphorylase Kinase, domain 1"/>
    <property type="match status" value="1"/>
</dbReference>
<evidence type="ECO:0000256" key="12">
    <source>
        <dbReference type="ARBA" id="ARBA00023306"/>
    </source>
</evidence>
<feature type="compositionally biased region" description="Acidic residues" evidence="19">
    <location>
        <begin position="25"/>
        <end position="34"/>
    </location>
</feature>
<dbReference type="PIRSF" id="PIRSF037281">
    <property type="entry name" value="Wee1-like_protein_kinase"/>
    <property type="match status" value="1"/>
</dbReference>
<dbReference type="PROSITE" id="PS00107">
    <property type="entry name" value="PROTEIN_KINASE_ATP"/>
    <property type="match status" value="1"/>
</dbReference>
<dbReference type="InterPro" id="IPR000719">
    <property type="entry name" value="Prot_kinase_dom"/>
</dbReference>
<protein>
    <recommendedName>
        <fullName evidence="14">Wee1-like protein kinase</fullName>
        <ecNumber evidence="14">2.7.10.2</ecNumber>
    </recommendedName>
</protein>
<dbReference type="Pfam" id="PF00069">
    <property type="entry name" value="Pkinase"/>
    <property type="match status" value="1"/>
</dbReference>
<evidence type="ECO:0000256" key="14">
    <source>
        <dbReference type="PIRNR" id="PIRNR037281"/>
    </source>
</evidence>
<feature type="compositionally biased region" description="Acidic residues" evidence="19">
    <location>
        <begin position="83"/>
        <end position="94"/>
    </location>
</feature>
<dbReference type="PANTHER" id="PTHR11042:SF72">
    <property type="entry name" value="WEE1-LIKE PROTEIN KINASE"/>
    <property type="match status" value="1"/>
</dbReference>
<keyword evidence="5 14" id="KW-0547">Nucleotide-binding</keyword>
<evidence type="ECO:0000256" key="4">
    <source>
        <dbReference type="ARBA" id="ARBA00022723"/>
    </source>
</evidence>
<dbReference type="PROSITE" id="PS00108">
    <property type="entry name" value="PROTEIN_KINASE_ST"/>
    <property type="match status" value="1"/>
</dbReference>